<gene>
    <name evidence="1" type="ORF">YS10-GM000019</name>
    <name evidence="2" type="ORF">YS31-rplL_0021</name>
    <name evidence="3" type="ORF">YS430-GM000019</name>
</gene>
<dbReference type="EMBL" id="MK211825">
    <property type="protein sequence ID" value="QID26734.1"/>
    <property type="molecule type" value="Genomic_DNA"/>
</dbReference>
<name>A0A6G6AVA7_STRSU</name>
<dbReference type="AlphaFoldDB" id="A0A6G6AVA7"/>
<protein>
    <submittedName>
        <fullName evidence="2">Uncharacterized protein</fullName>
    </submittedName>
</protein>
<proteinExistence type="predicted"/>
<sequence>MSDNVRLPHIVSTLPKDFTLSLFGLCELRYCGHNIPKIISPADENLPVLTANDKITWWLRPQTPSETSKIDFLRNGIRIIEVIWKRYHKMKNEGKKKRAKAL</sequence>
<evidence type="ECO:0000313" key="3">
    <source>
        <dbReference type="EMBL" id="QID26734.1"/>
    </source>
</evidence>
<reference evidence="2" key="1">
    <citation type="submission" date="2018-11" db="EMBL/GenBank/DDBJ databases">
        <title>Characterization of mobile element carrying drug resistance determinants of Streptococcus suis from China.</title>
        <authorList>
            <person name="Zheng H."/>
        </authorList>
    </citation>
    <scope>NUCLEOTIDE SEQUENCE</scope>
</reference>
<evidence type="ECO:0000313" key="2">
    <source>
        <dbReference type="EMBL" id="QID25882.1"/>
    </source>
</evidence>
<dbReference type="EMBL" id="MK211812">
    <property type="protein sequence ID" value="QID25882.1"/>
    <property type="molecule type" value="Genomic_DNA"/>
</dbReference>
<evidence type="ECO:0000313" key="1">
    <source>
        <dbReference type="EMBL" id="QID25629.1"/>
    </source>
</evidence>
<dbReference type="EMBL" id="MK211809">
    <property type="protein sequence ID" value="QID25629.1"/>
    <property type="molecule type" value="Genomic_DNA"/>
</dbReference>
<accession>A0A6G6AVA7</accession>
<organism evidence="2">
    <name type="scientific">Streptococcus suis</name>
    <dbReference type="NCBI Taxonomy" id="1307"/>
    <lineage>
        <taxon>Bacteria</taxon>
        <taxon>Bacillati</taxon>
        <taxon>Bacillota</taxon>
        <taxon>Bacilli</taxon>
        <taxon>Lactobacillales</taxon>
        <taxon>Streptococcaceae</taxon>
        <taxon>Streptococcus</taxon>
    </lineage>
</organism>